<dbReference type="Proteomes" id="UP001162164">
    <property type="component" value="Unassembled WGS sequence"/>
</dbReference>
<dbReference type="SUPFAM" id="SSF57667">
    <property type="entry name" value="beta-beta-alpha zinc fingers"/>
    <property type="match status" value="4"/>
</dbReference>
<evidence type="ECO:0000256" key="8">
    <source>
        <dbReference type="SAM" id="Phobius"/>
    </source>
</evidence>
<proteinExistence type="inferred from homology"/>
<dbReference type="InterPro" id="IPR036236">
    <property type="entry name" value="Znf_C2H2_sf"/>
</dbReference>
<protein>
    <recommendedName>
        <fullName evidence="9">C2H2-type domain-containing protein</fullName>
    </recommendedName>
</protein>
<dbReference type="InterPro" id="IPR013087">
    <property type="entry name" value="Znf_C2H2_type"/>
</dbReference>
<keyword evidence="8" id="KW-0812">Transmembrane</keyword>
<accession>A0ABQ9JUZ5</accession>
<dbReference type="PROSITE" id="PS50157">
    <property type="entry name" value="ZINC_FINGER_C2H2_2"/>
    <property type="match status" value="7"/>
</dbReference>
<organism evidence="10 11">
    <name type="scientific">Molorchus minor</name>
    <dbReference type="NCBI Taxonomy" id="1323400"/>
    <lineage>
        <taxon>Eukaryota</taxon>
        <taxon>Metazoa</taxon>
        <taxon>Ecdysozoa</taxon>
        <taxon>Arthropoda</taxon>
        <taxon>Hexapoda</taxon>
        <taxon>Insecta</taxon>
        <taxon>Pterygota</taxon>
        <taxon>Neoptera</taxon>
        <taxon>Endopterygota</taxon>
        <taxon>Coleoptera</taxon>
        <taxon>Polyphaga</taxon>
        <taxon>Cucujiformia</taxon>
        <taxon>Chrysomeloidea</taxon>
        <taxon>Cerambycidae</taxon>
        <taxon>Lamiinae</taxon>
        <taxon>Monochamini</taxon>
        <taxon>Molorchus</taxon>
    </lineage>
</organism>
<evidence type="ECO:0000256" key="4">
    <source>
        <dbReference type="ARBA" id="ARBA00022833"/>
    </source>
</evidence>
<keyword evidence="3 7" id="KW-0863">Zinc-finger</keyword>
<dbReference type="PANTHER" id="PTHR24388:SF53">
    <property type="entry name" value="CHORION TRANSCRIPTION FACTOR CF2-RELATED"/>
    <property type="match status" value="1"/>
</dbReference>
<keyword evidence="8" id="KW-1133">Transmembrane helix</keyword>
<feature type="domain" description="C2H2-type" evidence="9">
    <location>
        <begin position="204"/>
        <end position="231"/>
    </location>
</feature>
<feature type="transmembrane region" description="Helical" evidence="8">
    <location>
        <begin position="12"/>
        <end position="33"/>
    </location>
</feature>
<dbReference type="InterPro" id="IPR050527">
    <property type="entry name" value="Snail/Krueppel_Znf"/>
</dbReference>
<evidence type="ECO:0000313" key="11">
    <source>
        <dbReference type="Proteomes" id="UP001162164"/>
    </source>
</evidence>
<keyword evidence="1" id="KW-0479">Metal-binding</keyword>
<dbReference type="PANTHER" id="PTHR24388">
    <property type="entry name" value="ZINC FINGER PROTEIN"/>
    <property type="match status" value="1"/>
</dbReference>
<feature type="domain" description="C2H2-type" evidence="9">
    <location>
        <begin position="286"/>
        <end position="314"/>
    </location>
</feature>
<evidence type="ECO:0000256" key="5">
    <source>
        <dbReference type="ARBA" id="ARBA00023242"/>
    </source>
</evidence>
<feature type="domain" description="C2H2-type" evidence="9">
    <location>
        <begin position="351"/>
        <end position="378"/>
    </location>
</feature>
<evidence type="ECO:0000256" key="2">
    <source>
        <dbReference type="ARBA" id="ARBA00022737"/>
    </source>
</evidence>
<gene>
    <name evidence="10" type="ORF">NQ317_006688</name>
</gene>
<dbReference type="Pfam" id="PF13912">
    <property type="entry name" value="zf-C2H2_6"/>
    <property type="match status" value="2"/>
</dbReference>
<dbReference type="Pfam" id="PF00096">
    <property type="entry name" value="zf-C2H2"/>
    <property type="match status" value="4"/>
</dbReference>
<sequence>MYEAEKKSNKKIRGYATRIIIIVSVPTGHLLYLSKKLTYDGTLSSQEAEEEEILITFVDDDECSEYIKLEEYGDIENFTFIEDKNEPKQMKSSIILQPLQDKNKYIHETKETEELLENEFLDEINESLIFSVDQSVSKGKKSIENKSTEHVLCAVCGKLVRARAMTAHLRSHAATGYQCKVCDLTFKTLQEFNKHKESHTNNEYPCQFCDLSFKTATEYALHGFKHTNNYSCSICNFVTKSKGSICGHIKRHEGRYEYYCDICGKGFIGKALLASHEEIHLDIKRYICEVCGKKFTVRRYLEVHRQLNHKKELYGFEELFKCDICEREFTFEKSLIRHRSVIHQIGENRSVECKVCHKTIANNYNLKLHMRTHTGEKNYCCDLCGKAFSAYKYWKKHKLTHERKLRQEDLKEDEEEENEKIIKFYEYDSSS</sequence>
<feature type="domain" description="C2H2-type" evidence="9">
    <location>
        <begin position="258"/>
        <end position="285"/>
    </location>
</feature>
<feature type="domain" description="C2H2-type" evidence="9">
    <location>
        <begin position="379"/>
        <end position="406"/>
    </location>
</feature>
<evidence type="ECO:0000256" key="3">
    <source>
        <dbReference type="ARBA" id="ARBA00022771"/>
    </source>
</evidence>
<evidence type="ECO:0000313" key="10">
    <source>
        <dbReference type="EMBL" id="KAJ8981527.1"/>
    </source>
</evidence>
<reference evidence="10" key="1">
    <citation type="journal article" date="2023" name="Insect Mol. Biol.">
        <title>Genome sequencing provides insights into the evolution of gene families encoding plant cell wall-degrading enzymes in longhorned beetles.</title>
        <authorList>
            <person name="Shin N.R."/>
            <person name="Okamura Y."/>
            <person name="Kirsch R."/>
            <person name="Pauchet Y."/>
        </authorList>
    </citation>
    <scope>NUCLEOTIDE SEQUENCE</scope>
    <source>
        <strain evidence="10">MMC_N1</strain>
    </source>
</reference>
<evidence type="ECO:0000256" key="6">
    <source>
        <dbReference type="ARBA" id="ARBA00037948"/>
    </source>
</evidence>
<evidence type="ECO:0000259" key="9">
    <source>
        <dbReference type="PROSITE" id="PS50157"/>
    </source>
</evidence>
<name>A0ABQ9JUZ5_9CUCU</name>
<dbReference type="PROSITE" id="PS00028">
    <property type="entry name" value="ZINC_FINGER_C2H2_1"/>
    <property type="match status" value="7"/>
</dbReference>
<dbReference type="EMBL" id="JAPWTJ010000178">
    <property type="protein sequence ID" value="KAJ8981527.1"/>
    <property type="molecule type" value="Genomic_DNA"/>
</dbReference>
<keyword evidence="5" id="KW-0539">Nucleus</keyword>
<comment type="caution">
    <text evidence="10">The sequence shown here is derived from an EMBL/GenBank/DDBJ whole genome shotgun (WGS) entry which is preliminary data.</text>
</comment>
<keyword evidence="11" id="KW-1185">Reference proteome</keyword>
<dbReference type="Gene3D" id="3.30.160.60">
    <property type="entry name" value="Classic Zinc Finger"/>
    <property type="match status" value="5"/>
</dbReference>
<keyword evidence="4" id="KW-0862">Zinc</keyword>
<keyword evidence="2" id="KW-0677">Repeat</keyword>
<feature type="domain" description="C2H2-type" evidence="9">
    <location>
        <begin position="177"/>
        <end position="204"/>
    </location>
</feature>
<evidence type="ECO:0000256" key="7">
    <source>
        <dbReference type="PROSITE-ProRule" id="PRU00042"/>
    </source>
</evidence>
<dbReference type="SMART" id="SM00355">
    <property type="entry name" value="ZnF_C2H2"/>
    <property type="match status" value="9"/>
</dbReference>
<evidence type="ECO:0000256" key="1">
    <source>
        <dbReference type="ARBA" id="ARBA00022723"/>
    </source>
</evidence>
<feature type="domain" description="C2H2-type" evidence="9">
    <location>
        <begin position="320"/>
        <end position="343"/>
    </location>
</feature>
<keyword evidence="8" id="KW-0472">Membrane</keyword>
<comment type="similarity">
    <text evidence="6">Belongs to the snail C2H2-type zinc-finger protein family.</text>
</comment>